<comment type="similarity">
    <text evidence="2">Belongs to the HPPK family.</text>
</comment>
<evidence type="ECO:0000256" key="6">
    <source>
        <dbReference type="ARBA" id="ARBA00022741"/>
    </source>
</evidence>
<evidence type="ECO:0000256" key="1">
    <source>
        <dbReference type="ARBA" id="ARBA00005051"/>
    </source>
</evidence>
<keyword evidence="5" id="KW-0808">Transferase</keyword>
<evidence type="ECO:0000256" key="12">
    <source>
        <dbReference type="ARBA" id="ARBA00033413"/>
    </source>
</evidence>
<keyword evidence="6" id="KW-0547">Nucleotide-binding</keyword>
<keyword evidence="9" id="KW-0289">Folate biosynthesis</keyword>
<dbReference type="PANTHER" id="PTHR43071:SF1">
    <property type="entry name" value="2-AMINO-4-HYDROXY-6-HYDROXYMETHYLDIHYDROPTERIDINE PYROPHOSPHOKINASE"/>
    <property type="match status" value="1"/>
</dbReference>
<keyword evidence="15" id="KW-1185">Reference proteome</keyword>
<evidence type="ECO:0000256" key="7">
    <source>
        <dbReference type="ARBA" id="ARBA00022777"/>
    </source>
</evidence>
<protein>
    <recommendedName>
        <fullName evidence="4">2-amino-4-hydroxy-6-hydroxymethyldihydropteridine pyrophosphokinase</fullName>
        <ecNumber evidence="3">2.7.6.3</ecNumber>
    </recommendedName>
    <alternativeName>
        <fullName evidence="11">6-hydroxymethyl-7,8-dihydropterin pyrophosphokinase</fullName>
    </alternativeName>
    <alternativeName>
        <fullName evidence="12">7,8-dihydro-6-hydroxymethylpterin-pyrophosphokinase</fullName>
    </alternativeName>
</protein>
<gene>
    <name evidence="14" type="ORF">GCM10011515_02360</name>
</gene>
<dbReference type="PANTHER" id="PTHR43071">
    <property type="entry name" value="2-AMINO-4-HYDROXY-6-HYDROXYMETHYLDIHYDROPTERIDINE PYROPHOSPHOKINASE"/>
    <property type="match status" value="1"/>
</dbReference>
<dbReference type="Pfam" id="PF01288">
    <property type="entry name" value="HPPK"/>
    <property type="match status" value="1"/>
</dbReference>
<dbReference type="EC" id="2.7.6.3" evidence="3"/>
<organism evidence="14 15">
    <name type="scientific">Tsuneonella deserti</name>
    <dbReference type="NCBI Taxonomy" id="2035528"/>
    <lineage>
        <taxon>Bacteria</taxon>
        <taxon>Pseudomonadati</taxon>
        <taxon>Pseudomonadota</taxon>
        <taxon>Alphaproteobacteria</taxon>
        <taxon>Sphingomonadales</taxon>
        <taxon>Erythrobacteraceae</taxon>
        <taxon>Tsuneonella</taxon>
    </lineage>
</organism>
<evidence type="ECO:0000256" key="11">
    <source>
        <dbReference type="ARBA" id="ARBA00029766"/>
    </source>
</evidence>
<evidence type="ECO:0000256" key="8">
    <source>
        <dbReference type="ARBA" id="ARBA00022840"/>
    </source>
</evidence>
<dbReference type="EMBL" id="BMKL01000001">
    <property type="protein sequence ID" value="GGD86294.1"/>
    <property type="molecule type" value="Genomic_DNA"/>
</dbReference>
<evidence type="ECO:0000256" key="4">
    <source>
        <dbReference type="ARBA" id="ARBA00016218"/>
    </source>
</evidence>
<evidence type="ECO:0000256" key="9">
    <source>
        <dbReference type="ARBA" id="ARBA00022909"/>
    </source>
</evidence>
<accession>A0ABQ1RXR5</accession>
<evidence type="ECO:0000313" key="14">
    <source>
        <dbReference type="EMBL" id="GGD86294.1"/>
    </source>
</evidence>
<comment type="caution">
    <text evidence="14">The sequence shown here is derived from an EMBL/GenBank/DDBJ whole genome shotgun (WGS) entry which is preliminary data.</text>
</comment>
<dbReference type="InterPro" id="IPR035907">
    <property type="entry name" value="Hppk_sf"/>
</dbReference>
<dbReference type="NCBIfam" id="TIGR01498">
    <property type="entry name" value="folK"/>
    <property type="match status" value="1"/>
</dbReference>
<dbReference type="Gene3D" id="3.30.70.560">
    <property type="entry name" value="7,8-Dihydro-6-hydroxymethylpterin-pyrophosphokinase HPPK"/>
    <property type="match status" value="1"/>
</dbReference>
<dbReference type="InterPro" id="IPR000550">
    <property type="entry name" value="Hppk"/>
</dbReference>
<dbReference type="Proteomes" id="UP000619041">
    <property type="component" value="Unassembled WGS sequence"/>
</dbReference>
<evidence type="ECO:0000256" key="3">
    <source>
        <dbReference type="ARBA" id="ARBA00013253"/>
    </source>
</evidence>
<dbReference type="SUPFAM" id="SSF55083">
    <property type="entry name" value="6-hydroxymethyl-7,8-dihydropterin pyrophosphokinase, HPPK"/>
    <property type="match status" value="1"/>
</dbReference>
<feature type="domain" description="7,8-dihydro-6-hydroxymethylpterin-pyrophosphokinase" evidence="13">
    <location>
        <begin position="9"/>
        <end position="140"/>
    </location>
</feature>
<sequence>MGESSRYLIALGSNMRHPRHGDPRRVLAAALEALGAVGHEVLAASPVVSSEPLGPSRRRYANAAAIISSAMGPDALLDSLQTIERSFGRRRRGQQWGARVLDLDIVLWSQGAWSSGRLLVPHPQFRRRRFVLGPAAAIAPSWIDPVTALTVRQFHARLTRANPVH</sequence>
<proteinExistence type="inferred from homology"/>
<evidence type="ECO:0000256" key="2">
    <source>
        <dbReference type="ARBA" id="ARBA00005810"/>
    </source>
</evidence>
<keyword evidence="8" id="KW-0067">ATP-binding</keyword>
<evidence type="ECO:0000259" key="13">
    <source>
        <dbReference type="Pfam" id="PF01288"/>
    </source>
</evidence>
<comment type="function">
    <text evidence="10">Catalyzes the transfer of pyrophosphate from adenosine triphosphate (ATP) to 6-hydroxymethyl-7,8-dihydropterin, an enzymatic step in folate biosynthesis pathway.</text>
</comment>
<reference evidence="15" key="1">
    <citation type="journal article" date="2019" name="Int. J. Syst. Evol. Microbiol.">
        <title>The Global Catalogue of Microorganisms (GCM) 10K type strain sequencing project: providing services to taxonomists for standard genome sequencing and annotation.</title>
        <authorList>
            <consortium name="The Broad Institute Genomics Platform"/>
            <consortium name="The Broad Institute Genome Sequencing Center for Infectious Disease"/>
            <person name="Wu L."/>
            <person name="Ma J."/>
        </authorList>
    </citation>
    <scope>NUCLEOTIDE SEQUENCE [LARGE SCALE GENOMIC DNA]</scope>
    <source>
        <strain evidence="15">CGMCC 1.15959</strain>
    </source>
</reference>
<evidence type="ECO:0000256" key="10">
    <source>
        <dbReference type="ARBA" id="ARBA00029409"/>
    </source>
</evidence>
<name>A0ABQ1RXR5_9SPHN</name>
<evidence type="ECO:0000256" key="5">
    <source>
        <dbReference type="ARBA" id="ARBA00022679"/>
    </source>
</evidence>
<comment type="pathway">
    <text evidence="1">Cofactor biosynthesis; tetrahydrofolate biosynthesis; 2-amino-4-hydroxy-6-hydroxymethyl-7,8-dihydropteridine diphosphate from 7,8-dihydroneopterin triphosphate: step 4/4.</text>
</comment>
<evidence type="ECO:0000313" key="15">
    <source>
        <dbReference type="Proteomes" id="UP000619041"/>
    </source>
</evidence>
<keyword evidence="7" id="KW-0418">Kinase</keyword>